<dbReference type="AlphaFoldDB" id="A0A2I8ETQ7"/>
<gene>
    <name evidence="2" type="ORF">C2L65_21250</name>
</gene>
<dbReference type="RefSeq" id="WP_042313926.1">
    <property type="nucleotide sequence ID" value="NZ_CP026112.1"/>
</dbReference>
<dbReference type="OrthoDB" id="6490254at2"/>
<proteinExistence type="predicted"/>
<dbReference type="Pfam" id="PF10908">
    <property type="entry name" value="Tlde1_dom"/>
    <property type="match status" value="1"/>
</dbReference>
<dbReference type="InterPro" id="IPR021225">
    <property type="entry name" value="Tlde1_dom"/>
</dbReference>
<feature type="domain" description="Tlde1" evidence="1">
    <location>
        <begin position="24"/>
        <end position="140"/>
    </location>
</feature>
<organism evidence="2 3">
    <name type="scientific">Paraburkholderia terrae</name>
    <dbReference type="NCBI Taxonomy" id="311230"/>
    <lineage>
        <taxon>Bacteria</taxon>
        <taxon>Pseudomonadati</taxon>
        <taxon>Pseudomonadota</taxon>
        <taxon>Betaproteobacteria</taxon>
        <taxon>Burkholderiales</taxon>
        <taxon>Burkholderiaceae</taxon>
        <taxon>Paraburkholderia</taxon>
    </lineage>
</organism>
<accession>A0A2I8ETQ7</accession>
<name>A0A2I8ETQ7_9BURK</name>
<dbReference type="EMBL" id="CP026112">
    <property type="protein sequence ID" value="AUT62174.1"/>
    <property type="molecule type" value="Genomic_DNA"/>
</dbReference>
<dbReference type="Proteomes" id="UP000243502">
    <property type="component" value="Chromosome 2"/>
</dbReference>
<protein>
    <submittedName>
        <fullName evidence="2">DUF2778 domain-containing protein</fullName>
    </submittedName>
</protein>
<evidence type="ECO:0000313" key="3">
    <source>
        <dbReference type="Proteomes" id="UP000243502"/>
    </source>
</evidence>
<sequence>MPVHCTFSLNNQDTSDLCCSGYGTVKAFSGAGRGRDNPDATAMPDVGPLPRGTYYIVDRQSGGMMGWLYDWAGEHGIGTTDRSKWFMLWNPSGGDTTNINGIKRGSFRLHPRGPLGLSHGCVTVLYPPDFESLARYIRARPPELPVPGAAFRAYGTLEVW</sequence>
<reference evidence="2 3" key="1">
    <citation type="submission" date="2018-01" db="EMBL/GenBank/DDBJ databases">
        <title>Species boundaries and ecological features among Paraburkholderia terrae DSMZ17804T, P. hospita DSMZ17164T and P. caribensis DSMZ13236T.</title>
        <authorList>
            <person name="Pratama A.A."/>
        </authorList>
    </citation>
    <scope>NUCLEOTIDE SEQUENCE [LARGE SCALE GENOMIC DNA]</scope>
    <source>
        <strain evidence="2 3">DSM 17804</strain>
    </source>
</reference>
<evidence type="ECO:0000313" key="2">
    <source>
        <dbReference type="EMBL" id="AUT62174.1"/>
    </source>
</evidence>
<dbReference type="KEGG" id="pter:C2L65_21250"/>
<evidence type="ECO:0000259" key="1">
    <source>
        <dbReference type="Pfam" id="PF10908"/>
    </source>
</evidence>